<keyword evidence="2" id="KW-0269">Exonuclease</keyword>
<dbReference type="AlphaFoldDB" id="A0A3L9YA57"/>
<dbReference type="OrthoDB" id="525956at2"/>
<dbReference type="Gene3D" id="3.60.10.10">
    <property type="entry name" value="Endonuclease/exonuclease/phosphatase"/>
    <property type="match status" value="1"/>
</dbReference>
<sequence>MPRTNRRDLSFATFNLLNLSLPGQITYGSKPALADDADGQEAYARKIRWTAQALQLLDAEVIGFQEVWSAAALIEAFEAAGLRDQYDIIARDAPGKGRPQVALAVRRGEDGESQLIAGSAEWVASFPETFRLDGLREVWGSEEEITVTISEFSRPVLRAQIQPTGTRPKPPPVQLFVAHLKSKGPARLSFRDAPPVLDLHGSVVKSAVAHIRRVMEAAALRVMLDAEIKGEALSPVVVLGDLNDDSLSVTTEMISGQPGYRLEEKSTAGSRSDAGLYAVERLQQYRSLRHVYYTHIFRNKMESLDHIMVSEEFYDHARKRQWSFREAEVINDHLNRESKAELAEIGASDHGLVRAYFDWNPMPEMKES</sequence>
<dbReference type="EMBL" id="RCNT01000002">
    <property type="protein sequence ID" value="RMA42926.1"/>
    <property type="molecule type" value="Genomic_DNA"/>
</dbReference>
<gene>
    <name evidence="2" type="ORF">D9R08_04560</name>
</gene>
<dbReference type="SUPFAM" id="SSF56219">
    <property type="entry name" value="DNase I-like"/>
    <property type="match status" value="1"/>
</dbReference>
<evidence type="ECO:0000313" key="2">
    <source>
        <dbReference type="EMBL" id="RMA42926.1"/>
    </source>
</evidence>
<keyword evidence="2" id="KW-0540">Nuclease</keyword>
<accession>A0A3L9YA57</accession>
<reference evidence="2 3" key="1">
    <citation type="submission" date="2018-10" db="EMBL/GenBank/DDBJ databases">
        <authorList>
            <person name="Jung H.S."/>
            <person name="Jeon C.O."/>
        </authorList>
    </citation>
    <scope>NUCLEOTIDE SEQUENCE [LARGE SCALE GENOMIC DNA]</scope>
    <source>
        <strain evidence="2 3">MA-7-27</strain>
    </source>
</reference>
<dbReference type="PANTHER" id="PTHR42834">
    <property type="entry name" value="ENDONUCLEASE/EXONUCLEASE/PHOSPHATASE FAMILY PROTEIN (AFU_ORTHOLOGUE AFUA_3G09210)"/>
    <property type="match status" value="1"/>
</dbReference>
<feature type="domain" description="Endonuclease/exonuclease/phosphatase" evidence="1">
    <location>
        <begin position="50"/>
        <end position="350"/>
    </location>
</feature>
<evidence type="ECO:0000259" key="1">
    <source>
        <dbReference type="Pfam" id="PF03372"/>
    </source>
</evidence>
<dbReference type="GO" id="GO:0004527">
    <property type="term" value="F:exonuclease activity"/>
    <property type="evidence" value="ECO:0007669"/>
    <property type="project" value="UniProtKB-KW"/>
</dbReference>
<comment type="caution">
    <text evidence="2">The sequence shown here is derived from an EMBL/GenBank/DDBJ whole genome shotgun (WGS) entry which is preliminary data.</text>
</comment>
<dbReference type="InterPro" id="IPR036691">
    <property type="entry name" value="Endo/exonu/phosph_ase_sf"/>
</dbReference>
<name>A0A3L9YA57_9RHOB</name>
<dbReference type="Pfam" id="PF03372">
    <property type="entry name" value="Exo_endo_phos"/>
    <property type="match status" value="1"/>
</dbReference>
<keyword evidence="2" id="KW-0378">Hydrolase</keyword>
<keyword evidence="2" id="KW-0255">Endonuclease</keyword>
<dbReference type="GO" id="GO:0004519">
    <property type="term" value="F:endonuclease activity"/>
    <property type="evidence" value="ECO:0007669"/>
    <property type="project" value="UniProtKB-KW"/>
</dbReference>
<dbReference type="PANTHER" id="PTHR42834:SF1">
    <property type="entry name" value="ENDONUCLEASE_EXONUCLEASE_PHOSPHATASE FAMILY PROTEIN (AFU_ORTHOLOGUE AFUA_3G09210)"/>
    <property type="match status" value="1"/>
</dbReference>
<evidence type="ECO:0000313" key="3">
    <source>
        <dbReference type="Proteomes" id="UP000281343"/>
    </source>
</evidence>
<dbReference type="RefSeq" id="WP_121896863.1">
    <property type="nucleotide sequence ID" value="NZ_RCNT01000002.1"/>
</dbReference>
<dbReference type="Proteomes" id="UP000281343">
    <property type="component" value="Unassembled WGS sequence"/>
</dbReference>
<dbReference type="InterPro" id="IPR005135">
    <property type="entry name" value="Endo/exonuclease/phosphatase"/>
</dbReference>
<organism evidence="2 3">
    <name type="scientific">Rhodophyticola porphyridii</name>
    <dbReference type="NCBI Taxonomy" id="1852017"/>
    <lineage>
        <taxon>Bacteria</taxon>
        <taxon>Pseudomonadati</taxon>
        <taxon>Pseudomonadota</taxon>
        <taxon>Alphaproteobacteria</taxon>
        <taxon>Rhodobacterales</taxon>
        <taxon>Roseobacteraceae</taxon>
        <taxon>Rhodophyticola</taxon>
    </lineage>
</organism>
<keyword evidence="3" id="KW-1185">Reference proteome</keyword>
<protein>
    <submittedName>
        <fullName evidence="2">Endonuclease/exonuclease/phosphatase family protein</fullName>
    </submittedName>
</protein>
<proteinExistence type="predicted"/>